<evidence type="ECO:0000256" key="1">
    <source>
        <dbReference type="SAM" id="Phobius"/>
    </source>
</evidence>
<organism evidence="2 3">
    <name type="scientific">candidate division WWE3 bacterium RBG_19FT_COMBO_53_11</name>
    <dbReference type="NCBI Taxonomy" id="1802613"/>
    <lineage>
        <taxon>Bacteria</taxon>
        <taxon>Katanobacteria</taxon>
    </lineage>
</organism>
<protein>
    <submittedName>
        <fullName evidence="2">Uncharacterized protein</fullName>
    </submittedName>
</protein>
<dbReference type="EMBL" id="MEUW01000021">
    <property type="protein sequence ID" value="OGC44360.1"/>
    <property type="molecule type" value="Genomic_DNA"/>
</dbReference>
<keyword evidence="1" id="KW-0812">Transmembrane</keyword>
<accession>A0A1F4UHS6</accession>
<keyword evidence="1" id="KW-1133">Transmembrane helix</keyword>
<evidence type="ECO:0000313" key="2">
    <source>
        <dbReference type="EMBL" id="OGC44360.1"/>
    </source>
</evidence>
<reference evidence="2 3" key="1">
    <citation type="journal article" date="2016" name="Nat. Commun.">
        <title>Thousands of microbial genomes shed light on interconnected biogeochemical processes in an aquifer system.</title>
        <authorList>
            <person name="Anantharaman K."/>
            <person name="Brown C.T."/>
            <person name="Hug L.A."/>
            <person name="Sharon I."/>
            <person name="Castelle C.J."/>
            <person name="Probst A.J."/>
            <person name="Thomas B.C."/>
            <person name="Singh A."/>
            <person name="Wilkins M.J."/>
            <person name="Karaoz U."/>
            <person name="Brodie E.L."/>
            <person name="Williams K.H."/>
            <person name="Hubbard S.S."/>
            <person name="Banfield J.F."/>
        </authorList>
    </citation>
    <scope>NUCLEOTIDE SEQUENCE [LARGE SCALE GENOMIC DNA]</scope>
</reference>
<name>A0A1F4UHS6_UNCKA</name>
<gene>
    <name evidence="2" type="ORF">A2V54_03205</name>
</gene>
<evidence type="ECO:0000313" key="3">
    <source>
        <dbReference type="Proteomes" id="UP000176583"/>
    </source>
</evidence>
<comment type="caution">
    <text evidence="2">The sequence shown here is derived from an EMBL/GenBank/DDBJ whole genome shotgun (WGS) entry which is preliminary data.</text>
</comment>
<proteinExistence type="predicted"/>
<feature type="transmembrane region" description="Helical" evidence="1">
    <location>
        <begin position="38"/>
        <end position="59"/>
    </location>
</feature>
<dbReference type="AlphaFoldDB" id="A0A1F4UHS6"/>
<keyword evidence="1" id="KW-0472">Membrane</keyword>
<sequence>MNLGIVMLWFIVFLTIFLEGNPQPATMISPQAEIAWRWAEIATAIGGGIVGLIFTVKIIRNN</sequence>
<dbReference type="Proteomes" id="UP000176583">
    <property type="component" value="Unassembled WGS sequence"/>
</dbReference>